<keyword evidence="3" id="KW-1185">Reference proteome</keyword>
<protein>
    <submittedName>
        <fullName evidence="2">Uncharacterized protein</fullName>
    </submittedName>
</protein>
<reference evidence="2 3" key="1">
    <citation type="submission" date="2024-01" db="EMBL/GenBank/DDBJ databases">
        <title>Characterization of antibiotic resistant novel bacterial strains and their environmental applications.</title>
        <authorList>
            <person name="Manzoor S."/>
            <person name="Abbas S."/>
            <person name="Arshad M."/>
            <person name="Ahmed I."/>
        </authorList>
    </citation>
    <scope>NUCLEOTIDE SEQUENCE [LARGE SCALE GENOMIC DNA]</scope>
    <source>
        <strain evidence="2 3">NCCP-602</strain>
    </source>
</reference>
<dbReference type="EMBL" id="BAAAAF010000004">
    <property type="protein sequence ID" value="GAA0035583.1"/>
    <property type="molecule type" value="Genomic_DNA"/>
</dbReference>
<feature type="compositionally biased region" description="Low complexity" evidence="1">
    <location>
        <begin position="53"/>
        <end position="67"/>
    </location>
</feature>
<feature type="region of interest" description="Disordered" evidence="1">
    <location>
        <begin position="47"/>
        <end position="80"/>
    </location>
</feature>
<evidence type="ECO:0000313" key="2">
    <source>
        <dbReference type="EMBL" id="GAA0035583.1"/>
    </source>
</evidence>
<name>A0ABN0SME0_9MICO</name>
<organism evidence="2 3">
    <name type="scientific">Brevibacterium metallidurans</name>
    <dbReference type="NCBI Taxonomy" id="1482676"/>
    <lineage>
        <taxon>Bacteria</taxon>
        <taxon>Bacillati</taxon>
        <taxon>Actinomycetota</taxon>
        <taxon>Actinomycetes</taxon>
        <taxon>Micrococcales</taxon>
        <taxon>Brevibacteriaceae</taxon>
        <taxon>Brevibacterium</taxon>
    </lineage>
</organism>
<comment type="caution">
    <text evidence="2">The sequence shown here is derived from an EMBL/GenBank/DDBJ whole genome shotgun (WGS) entry which is preliminary data.</text>
</comment>
<dbReference type="RefSeq" id="WP_339392461.1">
    <property type="nucleotide sequence ID" value="NZ_BAAAAF010000004.1"/>
</dbReference>
<accession>A0ABN0SME0</accession>
<sequence>MKKLFSFNSRRPDKQFGTGLWRHNRDRFLRAVDRYYATALAIHDAAGTDPVSDSEATAPDASAPTAPGQGTGAPESAAASARETIMAGTHRLNDLASDVDDLTARLHARWPIDDQVVPGHVRAAVGDSPELLTRASAKVAEAVLAASMVRAGTAEGTALTSAAAATERFITDAADLLDRAREIIAEAERS</sequence>
<gene>
    <name evidence="2" type="ORF">NCCP602_15440</name>
</gene>
<dbReference type="Proteomes" id="UP001498238">
    <property type="component" value="Unassembled WGS sequence"/>
</dbReference>
<proteinExistence type="predicted"/>
<evidence type="ECO:0000313" key="3">
    <source>
        <dbReference type="Proteomes" id="UP001498238"/>
    </source>
</evidence>
<evidence type="ECO:0000256" key="1">
    <source>
        <dbReference type="SAM" id="MobiDB-lite"/>
    </source>
</evidence>